<dbReference type="Proteomes" id="UP000316371">
    <property type="component" value="Unassembled WGS sequence"/>
</dbReference>
<dbReference type="RefSeq" id="WP_144255612.1">
    <property type="nucleotide sequence ID" value="NZ_VJZT01000003.1"/>
</dbReference>
<reference evidence="3 4" key="1">
    <citation type="submission" date="2019-07" db="EMBL/GenBank/DDBJ databases">
        <title>Novel species of Flavobacterium.</title>
        <authorList>
            <person name="Liu Q."/>
            <person name="Xin Y.-H."/>
        </authorList>
    </citation>
    <scope>NUCLEOTIDE SEQUENCE [LARGE SCALE GENOMIC DNA]</scope>
    <source>
        <strain evidence="3 4">LB1R34</strain>
    </source>
</reference>
<evidence type="ECO:0000313" key="4">
    <source>
        <dbReference type="Proteomes" id="UP000316371"/>
    </source>
</evidence>
<proteinExistence type="predicted"/>
<feature type="chain" id="PRO_5022233188" description="DUF5723 domain-containing protein" evidence="1">
    <location>
        <begin position="19"/>
        <end position="467"/>
    </location>
</feature>
<feature type="signal peptide" evidence="1">
    <location>
        <begin position="1"/>
        <end position="18"/>
    </location>
</feature>
<evidence type="ECO:0000259" key="2">
    <source>
        <dbReference type="Pfam" id="PF18990"/>
    </source>
</evidence>
<evidence type="ECO:0000313" key="3">
    <source>
        <dbReference type="EMBL" id="TRX41425.1"/>
    </source>
</evidence>
<gene>
    <name evidence="3" type="ORF">FNW21_04820</name>
</gene>
<feature type="domain" description="DUF5723" evidence="2">
    <location>
        <begin position="38"/>
        <end position="436"/>
    </location>
</feature>
<dbReference type="AlphaFoldDB" id="A0A553E8W6"/>
<dbReference type="OrthoDB" id="975426at2"/>
<dbReference type="Pfam" id="PF18990">
    <property type="entry name" value="DUF5723"/>
    <property type="match status" value="1"/>
</dbReference>
<comment type="caution">
    <text evidence="3">The sequence shown here is derived from an EMBL/GenBank/DDBJ whole genome shotgun (WGS) entry which is preliminary data.</text>
</comment>
<sequence>MRTTLLVLIAMISGICFAQNKQVLYNFNGIPQSGLTNPGADIAYKWYFGVPLLSGFSANVGSSGFSAYDLFAANGVDFNTKLRNVIFSSSRNDKVTVNEQLNIFDAGFKIGGWQGTSYVSFGMYQEFDFLSYMPKDIAILALDGNSNYLGKSFDLSDVNLRAEMLTVFHLGYHKKVSESLILGARGKIYSSIYNATSTKNSGYIYTIPSSQSTIYEQVIEANLELKTSGIAKYDDKNYTPDIAKDITKRAFLGGNLGLGFDIGLTYYPQKNIQFTASLLDVGFIRHSKEVQTLRMKGTYNYQGIHPDFFTGNGTNNISQEFQDAIPLDTLYKKYTTWRPAKINASLQYSFGEDRADDCVCTGQNSEIKYKNAVGGQLFVRTTPRTPMVALTGFYTRQLLKGVALKATYTIDSYSFTNIGLGFSSKIGLFHFYVLADNILEYRDISKANSASFQLGFNFILKDSSDPY</sequence>
<evidence type="ECO:0000256" key="1">
    <source>
        <dbReference type="SAM" id="SignalP"/>
    </source>
</evidence>
<dbReference type="InterPro" id="IPR043781">
    <property type="entry name" value="DUF5723"/>
</dbReference>
<keyword evidence="1" id="KW-0732">Signal</keyword>
<dbReference type="EMBL" id="VJZT01000003">
    <property type="protein sequence ID" value="TRX41425.1"/>
    <property type="molecule type" value="Genomic_DNA"/>
</dbReference>
<protein>
    <recommendedName>
        <fullName evidence="2">DUF5723 domain-containing protein</fullName>
    </recommendedName>
</protein>
<name>A0A553E8W6_9FLAO</name>
<keyword evidence="4" id="KW-1185">Reference proteome</keyword>
<accession>A0A553E8W6</accession>
<organism evidence="3 4">
    <name type="scientific">Flavobacterium restrictum</name>
    <dbReference type="NCBI Taxonomy" id="2594428"/>
    <lineage>
        <taxon>Bacteria</taxon>
        <taxon>Pseudomonadati</taxon>
        <taxon>Bacteroidota</taxon>
        <taxon>Flavobacteriia</taxon>
        <taxon>Flavobacteriales</taxon>
        <taxon>Flavobacteriaceae</taxon>
        <taxon>Flavobacterium</taxon>
    </lineage>
</organism>